<dbReference type="InterPro" id="IPR036390">
    <property type="entry name" value="WH_DNA-bd_sf"/>
</dbReference>
<dbReference type="Pfam" id="PF00126">
    <property type="entry name" value="HTH_1"/>
    <property type="match status" value="1"/>
</dbReference>
<dbReference type="PROSITE" id="PS50931">
    <property type="entry name" value="HTH_LYSR"/>
    <property type="match status" value="1"/>
</dbReference>
<dbReference type="PANTHER" id="PTHR30126">
    <property type="entry name" value="HTH-TYPE TRANSCRIPTIONAL REGULATOR"/>
    <property type="match status" value="1"/>
</dbReference>
<evidence type="ECO:0000313" key="7">
    <source>
        <dbReference type="Proteomes" id="UP000249130"/>
    </source>
</evidence>
<dbReference type="SUPFAM" id="SSF53850">
    <property type="entry name" value="Periplasmic binding protein-like II"/>
    <property type="match status" value="1"/>
</dbReference>
<evidence type="ECO:0000256" key="4">
    <source>
        <dbReference type="ARBA" id="ARBA00023163"/>
    </source>
</evidence>
<dbReference type="Pfam" id="PF03466">
    <property type="entry name" value="LysR_substrate"/>
    <property type="match status" value="1"/>
</dbReference>
<protein>
    <submittedName>
        <fullName evidence="6">LysR family transcriptional regulator</fullName>
    </submittedName>
</protein>
<organism evidence="6 7">
    <name type="scientific">Rhodoplanes roseus</name>
    <dbReference type="NCBI Taxonomy" id="29409"/>
    <lineage>
        <taxon>Bacteria</taxon>
        <taxon>Pseudomonadati</taxon>
        <taxon>Pseudomonadota</taxon>
        <taxon>Alphaproteobacteria</taxon>
        <taxon>Hyphomicrobiales</taxon>
        <taxon>Nitrobacteraceae</taxon>
        <taxon>Rhodoplanes</taxon>
    </lineage>
</organism>
<dbReference type="SUPFAM" id="SSF46785">
    <property type="entry name" value="Winged helix' DNA-binding domain"/>
    <property type="match status" value="1"/>
</dbReference>
<dbReference type="InterPro" id="IPR000847">
    <property type="entry name" value="LysR_HTH_N"/>
</dbReference>
<keyword evidence="2" id="KW-0805">Transcription regulation</keyword>
<evidence type="ECO:0000313" key="6">
    <source>
        <dbReference type="EMBL" id="RAI43359.1"/>
    </source>
</evidence>
<evidence type="ECO:0000259" key="5">
    <source>
        <dbReference type="PROSITE" id="PS50931"/>
    </source>
</evidence>
<comment type="caution">
    <text evidence="6">The sequence shown here is derived from an EMBL/GenBank/DDBJ whole genome shotgun (WGS) entry which is preliminary data.</text>
</comment>
<evidence type="ECO:0000256" key="2">
    <source>
        <dbReference type="ARBA" id="ARBA00023015"/>
    </source>
</evidence>
<dbReference type="Gene3D" id="3.40.190.10">
    <property type="entry name" value="Periplasmic binding protein-like II"/>
    <property type="match status" value="2"/>
</dbReference>
<evidence type="ECO:0000256" key="3">
    <source>
        <dbReference type="ARBA" id="ARBA00023125"/>
    </source>
</evidence>
<dbReference type="GO" id="GO:0000976">
    <property type="term" value="F:transcription cis-regulatory region binding"/>
    <property type="evidence" value="ECO:0007669"/>
    <property type="project" value="TreeGrafter"/>
</dbReference>
<evidence type="ECO:0000256" key="1">
    <source>
        <dbReference type="ARBA" id="ARBA00009437"/>
    </source>
</evidence>
<keyword evidence="7" id="KW-1185">Reference proteome</keyword>
<gene>
    <name evidence="6" type="ORF">CH341_14760</name>
</gene>
<dbReference type="EMBL" id="NPEX01000093">
    <property type="protein sequence ID" value="RAI43359.1"/>
    <property type="molecule type" value="Genomic_DNA"/>
</dbReference>
<dbReference type="GO" id="GO:0003700">
    <property type="term" value="F:DNA-binding transcription factor activity"/>
    <property type="evidence" value="ECO:0007669"/>
    <property type="project" value="InterPro"/>
</dbReference>
<dbReference type="OrthoDB" id="9791253at2"/>
<reference evidence="6 7" key="1">
    <citation type="submission" date="2017-07" db="EMBL/GenBank/DDBJ databases">
        <title>Draft Genome Sequences of Select Purple Nonsulfur Bacteria.</title>
        <authorList>
            <person name="Lasarre B."/>
            <person name="Mckinlay J.B."/>
        </authorList>
    </citation>
    <scope>NUCLEOTIDE SEQUENCE [LARGE SCALE GENOMIC DNA]</scope>
    <source>
        <strain evidence="6 7">DSM 5909</strain>
    </source>
</reference>
<dbReference type="Gene3D" id="1.10.10.10">
    <property type="entry name" value="Winged helix-like DNA-binding domain superfamily/Winged helix DNA-binding domain"/>
    <property type="match status" value="1"/>
</dbReference>
<keyword evidence="4" id="KW-0804">Transcription</keyword>
<dbReference type="InterPro" id="IPR005119">
    <property type="entry name" value="LysR_subst-bd"/>
</dbReference>
<comment type="similarity">
    <text evidence="1">Belongs to the LysR transcriptional regulatory family.</text>
</comment>
<dbReference type="Proteomes" id="UP000249130">
    <property type="component" value="Unassembled WGS sequence"/>
</dbReference>
<dbReference type="AlphaFoldDB" id="A0A327KX18"/>
<proteinExistence type="inferred from homology"/>
<dbReference type="CDD" id="cd05466">
    <property type="entry name" value="PBP2_LTTR_substrate"/>
    <property type="match status" value="1"/>
</dbReference>
<feature type="domain" description="HTH lysR-type" evidence="5">
    <location>
        <begin position="2"/>
        <end position="59"/>
    </location>
</feature>
<keyword evidence="3" id="KW-0238">DNA-binding</keyword>
<sequence>MVTLKQFEALSWIVQLGTFHRAALKLNTTQSAISKRIHELESAVGIAVLDRTQRHVRLTEAGARVLALGEEMLALKDQVMALRSGPVPVRRLRIGVTELTALTWLPRLVASLRETHPTLVLEPDVDMSRSLYMRLNDDEIDLIIIPEAFKDPKITALQLADVENVWMASPALVRRRKAMSLRELAQFTILTQGGRSGSGVFFQKWFQTEGIAFERVLSSDSLVALVGLTVAGMGISYLPKLCFMPLVHEGKLRVVPTRPALPVVPYVAMYRNDRPTDLPAAVARVAARVCDFSAHYQGEGLARR</sequence>
<accession>A0A327KX18</accession>
<name>A0A327KX18_9BRAD</name>
<dbReference type="PANTHER" id="PTHR30126:SF77">
    <property type="entry name" value="TRANSCRIPTIONAL REGULATORY PROTEIN"/>
    <property type="match status" value="1"/>
</dbReference>
<dbReference type="PRINTS" id="PR00039">
    <property type="entry name" value="HTHLYSR"/>
</dbReference>
<dbReference type="InterPro" id="IPR036388">
    <property type="entry name" value="WH-like_DNA-bd_sf"/>
</dbReference>